<comment type="subcellular location">
    <subcellularLocation>
        <location evidence="2">Cell membrane</location>
        <topology evidence="2">Multi-pass membrane protein</topology>
    </subcellularLocation>
</comment>
<dbReference type="EMBL" id="OANT01000004">
    <property type="protein sequence ID" value="SNX44819.1"/>
    <property type="molecule type" value="Genomic_DNA"/>
</dbReference>
<keyword evidence="7 9" id="KW-0472">Membrane</keyword>
<feature type="transmembrane region" description="Helical" evidence="9">
    <location>
        <begin position="214"/>
        <end position="233"/>
    </location>
</feature>
<evidence type="ECO:0000313" key="12">
    <source>
        <dbReference type="Proteomes" id="UP000219042"/>
    </source>
</evidence>
<evidence type="ECO:0000256" key="7">
    <source>
        <dbReference type="ARBA" id="ARBA00023136"/>
    </source>
</evidence>
<dbReference type="PANTHER" id="PTHR45138:SF9">
    <property type="entry name" value="DIGUANYLATE CYCLASE DGCM-RELATED"/>
    <property type="match status" value="1"/>
</dbReference>
<feature type="transmembrane region" description="Helical" evidence="9">
    <location>
        <begin position="253"/>
        <end position="273"/>
    </location>
</feature>
<feature type="transmembrane region" description="Helical" evidence="9">
    <location>
        <begin position="103"/>
        <end position="121"/>
    </location>
</feature>
<dbReference type="OrthoDB" id="9812260at2"/>
<dbReference type="FunFam" id="3.30.70.270:FF:000001">
    <property type="entry name" value="Diguanylate cyclase domain protein"/>
    <property type="match status" value="1"/>
</dbReference>
<dbReference type="PANTHER" id="PTHR45138">
    <property type="entry name" value="REGULATORY COMPONENTS OF SENSORY TRANSDUCTION SYSTEM"/>
    <property type="match status" value="1"/>
</dbReference>
<evidence type="ECO:0000256" key="1">
    <source>
        <dbReference type="ARBA" id="ARBA00001946"/>
    </source>
</evidence>
<keyword evidence="5 9" id="KW-0812">Transmembrane</keyword>
<dbReference type="GO" id="GO:0052621">
    <property type="term" value="F:diguanylate cyclase activity"/>
    <property type="evidence" value="ECO:0007669"/>
    <property type="project" value="UniProtKB-EC"/>
</dbReference>
<dbReference type="CDD" id="cd01949">
    <property type="entry name" value="GGDEF"/>
    <property type="match status" value="1"/>
</dbReference>
<dbReference type="PROSITE" id="PS50887">
    <property type="entry name" value="GGDEF"/>
    <property type="match status" value="1"/>
</dbReference>
<keyword evidence="4" id="KW-1003">Cell membrane</keyword>
<dbReference type="SUPFAM" id="SSF55073">
    <property type="entry name" value="Nucleotide cyclase"/>
    <property type="match status" value="1"/>
</dbReference>
<keyword evidence="6 9" id="KW-1133">Transmembrane helix</keyword>
<evidence type="ECO:0000256" key="2">
    <source>
        <dbReference type="ARBA" id="ARBA00004651"/>
    </source>
</evidence>
<evidence type="ECO:0000256" key="9">
    <source>
        <dbReference type="SAM" id="Phobius"/>
    </source>
</evidence>
<gene>
    <name evidence="11" type="ORF">SAMN05421731_104178</name>
</gene>
<dbReference type="InterPro" id="IPR043128">
    <property type="entry name" value="Rev_trsase/Diguanyl_cyclase"/>
</dbReference>
<proteinExistence type="predicted"/>
<dbReference type="Gene3D" id="3.30.70.270">
    <property type="match status" value="1"/>
</dbReference>
<keyword evidence="12" id="KW-1185">Reference proteome</keyword>
<evidence type="ECO:0000256" key="6">
    <source>
        <dbReference type="ARBA" id="ARBA00022989"/>
    </source>
</evidence>
<evidence type="ECO:0000313" key="11">
    <source>
        <dbReference type="EMBL" id="SNX44819.1"/>
    </source>
</evidence>
<organism evidence="11 12">
    <name type="scientific">Acinetobacter puyangensis</name>
    <dbReference type="NCBI Taxonomy" id="1096779"/>
    <lineage>
        <taxon>Bacteria</taxon>
        <taxon>Pseudomonadati</taxon>
        <taxon>Pseudomonadota</taxon>
        <taxon>Gammaproteobacteria</taxon>
        <taxon>Moraxellales</taxon>
        <taxon>Moraxellaceae</taxon>
        <taxon>Acinetobacter</taxon>
    </lineage>
</organism>
<feature type="domain" description="GGDEF" evidence="10">
    <location>
        <begin position="358"/>
        <end position="494"/>
    </location>
</feature>
<feature type="transmembrane region" description="Helical" evidence="9">
    <location>
        <begin position="294"/>
        <end position="311"/>
    </location>
</feature>
<feature type="transmembrane region" description="Helical" evidence="9">
    <location>
        <begin position="79"/>
        <end position="97"/>
    </location>
</feature>
<evidence type="ECO:0000256" key="3">
    <source>
        <dbReference type="ARBA" id="ARBA00012528"/>
    </source>
</evidence>
<feature type="transmembrane region" description="Helical" evidence="9">
    <location>
        <begin position="52"/>
        <end position="70"/>
    </location>
</feature>
<evidence type="ECO:0000256" key="8">
    <source>
        <dbReference type="ARBA" id="ARBA00034247"/>
    </source>
</evidence>
<sequence length="498" mass="56833">MQVLKHLVAMTTFIRSSRMISPFSLMMLRLAIIAIAIFLGALIGIWSRPSSFLAFFWPANALLLGLLLRFPSLQRIESIFGAIIGFFAADLMTGSNFQLTAGLTFANLVNVLLALFLMRFFRLHYKQYNQGLTFFYILILIAISSAMGALVAICTIPYLPHSFMNADYLFYEFILWWTGEMQNMVLFLPLILTFPTSRQFQRFYSSIGAKLFKWANIIPLILVILSTILAAIFNGPGTLTFPIAALIWAALRYNFFSLAVINAIVYLVLFYNLNHFYPNLPLEQYLSTTLSTRIGLLMLMISSMTVCLVSTNRRFLFRELRFLVEHDSLTKTMSRHHFMQSAQHLLDKTQNASTHKSHQLTLLMIDIDHFKKINDHHGHQIGDLALRHFAQITQSTLRNGDLFGRIGGEEFAILLDQTSSAQAELIALQLQQALMQHPLAINAQQSISIQLSIGLFHVENLDDIYHLDHLIHRADQALYQAKREGRNRICIIQQSESY</sequence>
<dbReference type="Pfam" id="PF00990">
    <property type="entry name" value="GGDEF"/>
    <property type="match status" value="1"/>
</dbReference>
<name>A0A240E9C9_9GAMM</name>
<accession>A0A240E9C9</accession>
<feature type="transmembrane region" description="Helical" evidence="9">
    <location>
        <begin position="20"/>
        <end position="46"/>
    </location>
</feature>
<dbReference type="InterPro" id="IPR050469">
    <property type="entry name" value="Diguanylate_Cyclase"/>
</dbReference>
<feature type="transmembrane region" description="Helical" evidence="9">
    <location>
        <begin position="133"/>
        <end position="159"/>
    </location>
</feature>
<dbReference type="Proteomes" id="UP000219042">
    <property type="component" value="Unassembled WGS sequence"/>
</dbReference>
<dbReference type="GO" id="GO:0005886">
    <property type="term" value="C:plasma membrane"/>
    <property type="evidence" value="ECO:0007669"/>
    <property type="project" value="UniProtKB-SubCell"/>
</dbReference>
<protein>
    <recommendedName>
        <fullName evidence="3">diguanylate cyclase</fullName>
        <ecNumber evidence="3">2.7.7.65</ecNumber>
    </recommendedName>
</protein>
<dbReference type="Pfam" id="PF05231">
    <property type="entry name" value="MASE1"/>
    <property type="match status" value="1"/>
</dbReference>
<comment type="cofactor">
    <cofactor evidence="1">
        <name>Mg(2+)</name>
        <dbReference type="ChEBI" id="CHEBI:18420"/>
    </cofactor>
</comment>
<evidence type="ECO:0000256" key="5">
    <source>
        <dbReference type="ARBA" id="ARBA00022692"/>
    </source>
</evidence>
<dbReference type="InterPro" id="IPR029787">
    <property type="entry name" value="Nucleotide_cyclase"/>
</dbReference>
<dbReference type="AlphaFoldDB" id="A0A240E9C9"/>
<dbReference type="InterPro" id="IPR007895">
    <property type="entry name" value="MASE1"/>
</dbReference>
<feature type="transmembrane region" description="Helical" evidence="9">
    <location>
        <begin position="174"/>
        <end position="194"/>
    </location>
</feature>
<evidence type="ECO:0000259" key="10">
    <source>
        <dbReference type="PROSITE" id="PS50887"/>
    </source>
</evidence>
<reference evidence="12" key="1">
    <citation type="submission" date="2016-09" db="EMBL/GenBank/DDBJ databases">
        <authorList>
            <person name="Varghese N."/>
            <person name="Submissions S."/>
        </authorList>
    </citation>
    <scope>NUCLEOTIDE SEQUENCE [LARGE SCALE GENOMIC DNA]</scope>
    <source>
        <strain evidence="12">ANC 4466</strain>
    </source>
</reference>
<dbReference type="NCBIfam" id="TIGR00254">
    <property type="entry name" value="GGDEF"/>
    <property type="match status" value="1"/>
</dbReference>
<dbReference type="InterPro" id="IPR000160">
    <property type="entry name" value="GGDEF_dom"/>
</dbReference>
<dbReference type="SMART" id="SM00267">
    <property type="entry name" value="GGDEF"/>
    <property type="match status" value="1"/>
</dbReference>
<evidence type="ECO:0000256" key="4">
    <source>
        <dbReference type="ARBA" id="ARBA00022475"/>
    </source>
</evidence>
<comment type="catalytic activity">
    <reaction evidence="8">
        <text>2 GTP = 3',3'-c-di-GMP + 2 diphosphate</text>
        <dbReference type="Rhea" id="RHEA:24898"/>
        <dbReference type="ChEBI" id="CHEBI:33019"/>
        <dbReference type="ChEBI" id="CHEBI:37565"/>
        <dbReference type="ChEBI" id="CHEBI:58805"/>
        <dbReference type="EC" id="2.7.7.65"/>
    </reaction>
</comment>
<dbReference type="EC" id="2.7.7.65" evidence="3"/>